<accession>A0ABW4SWB9</accession>
<dbReference type="InterPro" id="IPR023159">
    <property type="entry name" value="SO1590-like_sf"/>
</dbReference>
<proteinExistence type="predicted"/>
<dbReference type="InterPro" id="IPR021607">
    <property type="entry name" value="DUF3224"/>
</dbReference>
<gene>
    <name evidence="1" type="ORF">ACFSKW_18560</name>
</gene>
<evidence type="ECO:0000313" key="1">
    <source>
        <dbReference type="EMBL" id="MFD1933463.1"/>
    </source>
</evidence>
<comment type="caution">
    <text evidence="1">The sequence shown here is derived from an EMBL/GenBank/DDBJ whole genome shotgun (WGS) entry which is preliminary data.</text>
</comment>
<protein>
    <submittedName>
        <fullName evidence="1">DUF3224 domain-containing protein</fullName>
    </submittedName>
</protein>
<dbReference type="Pfam" id="PF11528">
    <property type="entry name" value="DUF3224"/>
    <property type="match status" value="1"/>
</dbReference>
<dbReference type="RefSeq" id="WP_379573506.1">
    <property type="nucleotide sequence ID" value="NZ_JBHUFV010000033.1"/>
</dbReference>
<organism evidence="1 2">
    <name type="scientific">Nonomuraea mangrovi</name>
    <dbReference type="NCBI Taxonomy" id="2316207"/>
    <lineage>
        <taxon>Bacteria</taxon>
        <taxon>Bacillati</taxon>
        <taxon>Actinomycetota</taxon>
        <taxon>Actinomycetes</taxon>
        <taxon>Streptosporangiales</taxon>
        <taxon>Streptosporangiaceae</taxon>
        <taxon>Nonomuraea</taxon>
    </lineage>
</organism>
<dbReference type="Gene3D" id="2.40.350.10">
    <property type="entry name" value="SO1590-like"/>
    <property type="match status" value="1"/>
</dbReference>
<dbReference type="EMBL" id="JBHUFV010000033">
    <property type="protein sequence ID" value="MFD1933463.1"/>
    <property type="molecule type" value="Genomic_DNA"/>
</dbReference>
<sequence>MTAQGTFVTFGWTPQEPYDVADGVSLAFVTLGKTFEGDLKGSSTVTMIVSSSEHEDSRSYVAMERVSGSIGDREGTFVLQHNAVSDEGDDALTCTVVPGSGTGGLKGLRGQLRILIAPDGGHSYVFDHRLP</sequence>
<dbReference type="SUPFAM" id="SSF159238">
    <property type="entry name" value="SO1590-like"/>
    <property type="match status" value="1"/>
</dbReference>
<reference evidence="2" key="1">
    <citation type="journal article" date="2019" name="Int. J. Syst. Evol. Microbiol.">
        <title>The Global Catalogue of Microorganisms (GCM) 10K type strain sequencing project: providing services to taxonomists for standard genome sequencing and annotation.</title>
        <authorList>
            <consortium name="The Broad Institute Genomics Platform"/>
            <consortium name="The Broad Institute Genome Sequencing Center for Infectious Disease"/>
            <person name="Wu L."/>
            <person name="Ma J."/>
        </authorList>
    </citation>
    <scope>NUCLEOTIDE SEQUENCE [LARGE SCALE GENOMIC DNA]</scope>
    <source>
        <strain evidence="2">ICMP 6774ER</strain>
    </source>
</reference>
<keyword evidence="2" id="KW-1185">Reference proteome</keyword>
<evidence type="ECO:0000313" key="2">
    <source>
        <dbReference type="Proteomes" id="UP001597368"/>
    </source>
</evidence>
<dbReference type="Proteomes" id="UP001597368">
    <property type="component" value="Unassembled WGS sequence"/>
</dbReference>
<name>A0ABW4SWB9_9ACTN</name>